<evidence type="ECO:0000313" key="2">
    <source>
        <dbReference type="Proteomes" id="UP000660270"/>
    </source>
</evidence>
<organism evidence="1 2">
    <name type="scientific">Aphanizomenon flos-aquae FACHB-1249</name>
    <dbReference type="NCBI Taxonomy" id="2692889"/>
    <lineage>
        <taxon>Bacteria</taxon>
        <taxon>Bacillati</taxon>
        <taxon>Cyanobacteriota</taxon>
        <taxon>Cyanophyceae</taxon>
        <taxon>Nostocales</taxon>
        <taxon>Aphanizomenonaceae</taxon>
        <taxon>Aphanizomenon</taxon>
    </lineage>
</organism>
<proteinExistence type="predicted"/>
<dbReference type="Proteomes" id="UP000660270">
    <property type="component" value="Unassembled WGS sequence"/>
</dbReference>
<name>A0ABR8IS94_APHFL</name>
<reference evidence="1 2" key="1">
    <citation type="journal article" date="2020" name="ISME J.">
        <title>Comparative genomics reveals insights into cyanobacterial evolution and habitat adaptation.</title>
        <authorList>
            <person name="Chen M.Y."/>
            <person name="Teng W.K."/>
            <person name="Zhao L."/>
            <person name="Hu C.X."/>
            <person name="Zhou Y.K."/>
            <person name="Han B.P."/>
            <person name="Song L.R."/>
            <person name="Shu W.S."/>
        </authorList>
    </citation>
    <scope>NUCLEOTIDE SEQUENCE [LARGE SCALE GENOMIC DNA]</scope>
    <source>
        <strain evidence="1 2">FACHB-1249</strain>
    </source>
</reference>
<sequence length="225" mass="25715">MVHPMFKRLIQWLKKLYRRLFGRKQNLTPSRENTPKPVIPPLSDTDLELLFTELLEGVHQVKGQTWARKWLHNLEHRVTGEQWLGWLNNFGNKLLASSKPHNELAARLVQLGELEIGKIGNLSYDIGMKLLTRNPGEPIWEYNGPDAVENPPLIPANAEQNLPEGEYKTVTLDELLIMLQQDQNLCEQIAQQLGIETNNPEEIIQALVNQYDQAHESFGDPATNS</sequence>
<dbReference type="EMBL" id="JACJTM010000019">
    <property type="protein sequence ID" value="MBD2685595.1"/>
    <property type="molecule type" value="Genomic_DNA"/>
</dbReference>
<protein>
    <submittedName>
        <fullName evidence="1">Uncharacterized protein</fullName>
    </submittedName>
</protein>
<accession>A0ABR8IS94</accession>
<evidence type="ECO:0000313" key="1">
    <source>
        <dbReference type="EMBL" id="MBD2685595.1"/>
    </source>
</evidence>
<comment type="caution">
    <text evidence="1">The sequence shown here is derived from an EMBL/GenBank/DDBJ whole genome shotgun (WGS) entry which is preliminary data.</text>
</comment>
<keyword evidence="2" id="KW-1185">Reference proteome</keyword>
<gene>
    <name evidence="1" type="ORF">H6G43_10240</name>
</gene>